<dbReference type="VEuPathDB" id="AmoebaDB:NfTy_050810"/>
<keyword evidence="2" id="KW-1185">Reference proteome</keyword>
<dbReference type="GeneID" id="68108111"/>
<dbReference type="AlphaFoldDB" id="A0A6A5C1I5"/>
<evidence type="ECO:0000313" key="1">
    <source>
        <dbReference type="EMBL" id="KAF0979740.1"/>
    </source>
</evidence>
<dbReference type="OrthoDB" id="6020543at2759"/>
<comment type="caution">
    <text evidence="1">The sequence shown here is derived from an EMBL/GenBank/DDBJ whole genome shotgun (WGS) entry which is preliminary data.</text>
</comment>
<reference evidence="1 2" key="1">
    <citation type="journal article" date="2019" name="Sci. Rep.">
        <title>Nanopore sequencing improves the draft genome of the human pathogenic amoeba Naegleria fowleri.</title>
        <authorList>
            <person name="Liechti N."/>
            <person name="Schurch N."/>
            <person name="Bruggmann R."/>
            <person name="Wittwer M."/>
        </authorList>
    </citation>
    <scope>NUCLEOTIDE SEQUENCE [LARGE SCALE GENOMIC DNA]</scope>
    <source>
        <strain evidence="1 2">ATCC 30894</strain>
    </source>
</reference>
<dbReference type="PANTHER" id="PTHR42972">
    <property type="entry name" value="TOL-PAL SYSTEM PROTEIN TOLB"/>
    <property type="match status" value="1"/>
</dbReference>
<dbReference type="PANTHER" id="PTHR42972:SF8">
    <property type="entry name" value="POLYHYDROXYBUTYRATE DEPOLYMERASE"/>
    <property type="match status" value="1"/>
</dbReference>
<evidence type="ECO:0000313" key="2">
    <source>
        <dbReference type="Proteomes" id="UP000444721"/>
    </source>
</evidence>
<dbReference type="InterPro" id="IPR029058">
    <property type="entry name" value="AB_hydrolase_fold"/>
</dbReference>
<dbReference type="Proteomes" id="UP000444721">
    <property type="component" value="Unassembled WGS sequence"/>
</dbReference>
<dbReference type="SUPFAM" id="SSF53474">
    <property type="entry name" value="alpha/beta-Hydrolases"/>
    <property type="match status" value="1"/>
</dbReference>
<accession>A0A6A5C1I5</accession>
<dbReference type="OMA" id="DKFPRTT"/>
<name>A0A6A5C1I5_NAEFO</name>
<sequence length="257" mass="28042">MGLATTEQCMEGLQPVDLNTIQQTVSQYQSQKLIDSTLNLQRHRIYLYSGTFDMTVKTSVVEALAAQYQSWGILSKNIVTNFTVPSGHAWITNNYGNWCFLTMPPYINNCNMDGAFNVLNTIYGDIKPKAQANAANLVSFAQAGNFSGNYMDSTGYLYVPTACQQGASCRLHVVFHGCEQGASILGTEFVSNIGINEYAESNNIIVLYPQVAAGGENFLGCFDWVNFSGADSNYANKKGSQMTAVANMIMALGGKIY</sequence>
<organism evidence="1 2">
    <name type="scientific">Naegleria fowleri</name>
    <name type="common">Brain eating amoeba</name>
    <dbReference type="NCBI Taxonomy" id="5763"/>
    <lineage>
        <taxon>Eukaryota</taxon>
        <taxon>Discoba</taxon>
        <taxon>Heterolobosea</taxon>
        <taxon>Tetramitia</taxon>
        <taxon>Eutetramitia</taxon>
        <taxon>Vahlkampfiidae</taxon>
        <taxon>Naegleria</taxon>
    </lineage>
</organism>
<dbReference type="VEuPathDB" id="AmoebaDB:FDP41_000893"/>
<dbReference type="RefSeq" id="XP_044564453.1">
    <property type="nucleotide sequence ID" value="XM_044712834.1"/>
</dbReference>
<dbReference type="VEuPathDB" id="AmoebaDB:NF0110560"/>
<dbReference type="EMBL" id="VFQX01000022">
    <property type="protein sequence ID" value="KAF0979740.1"/>
    <property type="molecule type" value="Genomic_DNA"/>
</dbReference>
<protein>
    <recommendedName>
        <fullName evidence="3">Poly(3-hydroxybutyrate) depolymerase</fullName>
    </recommendedName>
</protein>
<gene>
    <name evidence="1" type="ORF">FDP41_000893</name>
</gene>
<evidence type="ECO:0008006" key="3">
    <source>
        <dbReference type="Google" id="ProtNLM"/>
    </source>
</evidence>
<proteinExistence type="predicted"/>
<dbReference type="Gene3D" id="3.40.50.1820">
    <property type="entry name" value="alpha/beta hydrolase"/>
    <property type="match status" value="1"/>
</dbReference>